<sequence length="137" mass="14640">MSNRTEIRTDRAPAPRPSNSQAIVHNGMIFCSGAIGVDPLSSKLVEGPTTARAAQAIHNLEAILKEAGSSLQDVIKVNIYLTDMAVFPEFNKLYEASFTGTPRPARTCVCVKELPLSTDVELELVAAVPGASESSRL</sequence>
<dbReference type="CDD" id="cd00448">
    <property type="entry name" value="YjgF_YER057c_UK114_family"/>
    <property type="match status" value="1"/>
</dbReference>
<protein>
    <submittedName>
        <fullName evidence="3">Uncharacterized protein</fullName>
    </submittedName>
</protein>
<feature type="compositionally biased region" description="Basic and acidic residues" evidence="2">
    <location>
        <begin position="1"/>
        <end position="13"/>
    </location>
</feature>
<name>A0A0B7JMY0_BIOOC</name>
<evidence type="ECO:0000256" key="2">
    <source>
        <dbReference type="SAM" id="MobiDB-lite"/>
    </source>
</evidence>
<comment type="similarity">
    <text evidence="1">Belongs to the RutC family.</text>
</comment>
<dbReference type="AlphaFoldDB" id="A0A0B7JMY0"/>
<dbReference type="Pfam" id="PF01042">
    <property type="entry name" value="Ribonuc_L-PSP"/>
    <property type="match status" value="1"/>
</dbReference>
<feature type="region of interest" description="Disordered" evidence="2">
    <location>
        <begin position="1"/>
        <end position="20"/>
    </location>
</feature>
<dbReference type="EMBL" id="CDPU01000004">
    <property type="protein sequence ID" value="CEO46294.1"/>
    <property type="molecule type" value="Genomic_DNA"/>
</dbReference>
<dbReference type="PANTHER" id="PTHR11803:SF42">
    <property type="entry name" value="MMF1"/>
    <property type="match status" value="1"/>
</dbReference>
<dbReference type="GO" id="GO:0005829">
    <property type="term" value="C:cytosol"/>
    <property type="evidence" value="ECO:0007669"/>
    <property type="project" value="TreeGrafter"/>
</dbReference>
<dbReference type="Gene3D" id="3.30.1330.40">
    <property type="entry name" value="RutC-like"/>
    <property type="match status" value="1"/>
</dbReference>
<dbReference type="NCBIfam" id="TIGR00004">
    <property type="entry name" value="Rid family detoxifying hydrolase"/>
    <property type="match status" value="1"/>
</dbReference>
<organism evidence="3">
    <name type="scientific">Bionectria ochroleuca</name>
    <name type="common">Gliocladium roseum</name>
    <dbReference type="NCBI Taxonomy" id="29856"/>
    <lineage>
        <taxon>Eukaryota</taxon>
        <taxon>Fungi</taxon>
        <taxon>Dikarya</taxon>
        <taxon>Ascomycota</taxon>
        <taxon>Pezizomycotina</taxon>
        <taxon>Sordariomycetes</taxon>
        <taxon>Hypocreomycetidae</taxon>
        <taxon>Hypocreales</taxon>
        <taxon>Bionectriaceae</taxon>
        <taxon>Clonostachys</taxon>
    </lineage>
</organism>
<evidence type="ECO:0000313" key="3">
    <source>
        <dbReference type="EMBL" id="CEO46294.1"/>
    </source>
</evidence>
<dbReference type="PANTHER" id="PTHR11803">
    <property type="entry name" value="2-IMINOBUTANOATE/2-IMINOPROPANOATE DEAMINASE RIDA"/>
    <property type="match status" value="1"/>
</dbReference>
<dbReference type="GO" id="GO:0005739">
    <property type="term" value="C:mitochondrion"/>
    <property type="evidence" value="ECO:0007669"/>
    <property type="project" value="UniProtKB-ARBA"/>
</dbReference>
<proteinExistence type="inferred from homology"/>
<evidence type="ECO:0000256" key="1">
    <source>
        <dbReference type="ARBA" id="ARBA00010552"/>
    </source>
</evidence>
<dbReference type="InterPro" id="IPR006056">
    <property type="entry name" value="RidA"/>
</dbReference>
<gene>
    <name evidence="3" type="ORF">BN869_000002349_1</name>
</gene>
<dbReference type="InterPro" id="IPR035959">
    <property type="entry name" value="RutC-like_sf"/>
</dbReference>
<dbReference type="GO" id="GO:0019239">
    <property type="term" value="F:deaminase activity"/>
    <property type="evidence" value="ECO:0007669"/>
    <property type="project" value="TreeGrafter"/>
</dbReference>
<dbReference type="FunFam" id="3.30.1330.40:FF:000001">
    <property type="entry name" value="L-PSP family endoribonuclease"/>
    <property type="match status" value="1"/>
</dbReference>
<dbReference type="SUPFAM" id="SSF55298">
    <property type="entry name" value="YjgF-like"/>
    <property type="match status" value="1"/>
</dbReference>
<accession>A0A0B7JMY0</accession>
<dbReference type="InterPro" id="IPR006175">
    <property type="entry name" value="YjgF/YER057c/UK114"/>
</dbReference>
<reference evidence="3" key="1">
    <citation type="submission" date="2015-01" db="EMBL/GenBank/DDBJ databases">
        <authorList>
            <person name="Durling Mikael"/>
        </authorList>
    </citation>
    <scope>NUCLEOTIDE SEQUENCE</scope>
</reference>